<evidence type="ECO:0000313" key="3">
    <source>
        <dbReference type="Proteomes" id="UP000054683"/>
    </source>
</evidence>
<feature type="transmembrane region" description="Helical" evidence="1">
    <location>
        <begin position="72"/>
        <end position="93"/>
    </location>
</feature>
<reference evidence="2 3" key="1">
    <citation type="submission" date="2016-01" db="EMBL/GenBank/DDBJ databases">
        <authorList>
            <person name="Oliw E.H."/>
        </authorList>
    </citation>
    <scope>NUCLEOTIDE SEQUENCE [LARGE SCALE GENOMIC DNA]</scope>
    <source>
        <strain evidence="2">LMG 27134</strain>
    </source>
</reference>
<dbReference type="EMBL" id="FCOK02000084">
    <property type="protein sequence ID" value="SAL67368.1"/>
    <property type="molecule type" value="Genomic_DNA"/>
</dbReference>
<sequence>MYTASRPEMPPQIKIVLVAVWLQFILGGVVCLALFRSVHTDSVRNVLEFFVGLVLLFQIFVNYRLATRSRWAYKYVLICTCIGVARFLWGVAMNQNIPPVGYFGFALSAGVILFLLTPQSKEFYKRRG</sequence>
<evidence type="ECO:0000256" key="1">
    <source>
        <dbReference type="SAM" id="Phobius"/>
    </source>
</evidence>
<evidence type="ECO:0000313" key="2">
    <source>
        <dbReference type="EMBL" id="SAL67368.1"/>
    </source>
</evidence>
<keyword evidence="1" id="KW-0472">Membrane</keyword>
<feature type="transmembrane region" description="Helical" evidence="1">
    <location>
        <begin position="15"/>
        <end position="35"/>
    </location>
</feature>
<feature type="transmembrane region" description="Helical" evidence="1">
    <location>
        <begin position="47"/>
        <end position="65"/>
    </location>
</feature>
<keyword evidence="1" id="KW-1133">Transmembrane helix</keyword>
<proteinExistence type="predicted"/>
<accession>A0A158JEQ8</accession>
<dbReference type="AlphaFoldDB" id="A0A158JEQ8"/>
<organism evidence="2 3">
    <name type="scientific">Caballeronia udeis</name>
    <dbReference type="NCBI Taxonomy" id="1232866"/>
    <lineage>
        <taxon>Bacteria</taxon>
        <taxon>Pseudomonadati</taxon>
        <taxon>Pseudomonadota</taxon>
        <taxon>Betaproteobacteria</taxon>
        <taxon>Burkholderiales</taxon>
        <taxon>Burkholderiaceae</taxon>
        <taxon>Caballeronia</taxon>
    </lineage>
</organism>
<keyword evidence="1" id="KW-0812">Transmembrane</keyword>
<gene>
    <name evidence="2" type="ORF">AWB69_07724</name>
</gene>
<protein>
    <submittedName>
        <fullName evidence="2">Uncharacterized protein</fullName>
    </submittedName>
</protein>
<name>A0A158JEQ8_9BURK</name>
<feature type="transmembrane region" description="Helical" evidence="1">
    <location>
        <begin position="99"/>
        <end position="117"/>
    </location>
</feature>
<dbReference type="Proteomes" id="UP000054683">
    <property type="component" value="Unassembled WGS sequence"/>
</dbReference>